<organism evidence="4 5">
    <name type="scientific">Parathielavia hyrcaniae</name>
    <dbReference type="NCBI Taxonomy" id="113614"/>
    <lineage>
        <taxon>Eukaryota</taxon>
        <taxon>Fungi</taxon>
        <taxon>Dikarya</taxon>
        <taxon>Ascomycota</taxon>
        <taxon>Pezizomycotina</taxon>
        <taxon>Sordariomycetes</taxon>
        <taxon>Sordariomycetidae</taxon>
        <taxon>Sordariales</taxon>
        <taxon>Chaetomiaceae</taxon>
        <taxon>Parathielavia</taxon>
    </lineage>
</organism>
<feature type="domain" description="DUF7791" evidence="3">
    <location>
        <begin position="236"/>
        <end position="360"/>
    </location>
</feature>
<protein>
    <recommendedName>
        <fullName evidence="6">NACHT domain-containing protein</fullName>
    </recommendedName>
</protein>
<dbReference type="AlphaFoldDB" id="A0AAN6PXN1"/>
<feature type="domain" description="Nephrocystin 3-like N-terminal" evidence="2">
    <location>
        <begin position="26"/>
        <end position="137"/>
    </location>
</feature>
<dbReference type="Pfam" id="PF24883">
    <property type="entry name" value="NPHP3_N"/>
    <property type="match status" value="1"/>
</dbReference>
<keyword evidence="1" id="KW-0677">Repeat</keyword>
<accession>A0AAN6PXN1</accession>
<dbReference type="EMBL" id="MU863658">
    <property type="protein sequence ID" value="KAK4098524.1"/>
    <property type="molecule type" value="Genomic_DNA"/>
</dbReference>
<name>A0AAN6PXN1_9PEZI</name>
<gene>
    <name evidence="4" type="ORF">N658DRAFT_544006</name>
</gene>
<dbReference type="PANTHER" id="PTHR10039:SF5">
    <property type="entry name" value="NACHT DOMAIN-CONTAINING PROTEIN"/>
    <property type="match status" value="1"/>
</dbReference>
<evidence type="ECO:0000259" key="3">
    <source>
        <dbReference type="Pfam" id="PF25053"/>
    </source>
</evidence>
<evidence type="ECO:0000313" key="5">
    <source>
        <dbReference type="Proteomes" id="UP001305647"/>
    </source>
</evidence>
<evidence type="ECO:0008006" key="6">
    <source>
        <dbReference type="Google" id="ProtNLM"/>
    </source>
</evidence>
<comment type="caution">
    <text evidence="4">The sequence shown here is derived from an EMBL/GenBank/DDBJ whole genome shotgun (WGS) entry which is preliminary data.</text>
</comment>
<reference evidence="4" key="1">
    <citation type="journal article" date="2023" name="Mol. Phylogenet. Evol.">
        <title>Genome-scale phylogeny and comparative genomics of the fungal order Sordariales.</title>
        <authorList>
            <person name="Hensen N."/>
            <person name="Bonometti L."/>
            <person name="Westerberg I."/>
            <person name="Brannstrom I.O."/>
            <person name="Guillou S."/>
            <person name="Cros-Aarteil S."/>
            <person name="Calhoun S."/>
            <person name="Haridas S."/>
            <person name="Kuo A."/>
            <person name="Mondo S."/>
            <person name="Pangilinan J."/>
            <person name="Riley R."/>
            <person name="LaButti K."/>
            <person name="Andreopoulos B."/>
            <person name="Lipzen A."/>
            <person name="Chen C."/>
            <person name="Yan M."/>
            <person name="Daum C."/>
            <person name="Ng V."/>
            <person name="Clum A."/>
            <person name="Steindorff A."/>
            <person name="Ohm R.A."/>
            <person name="Martin F."/>
            <person name="Silar P."/>
            <person name="Natvig D.O."/>
            <person name="Lalanne C."/>
            <person name="Gautier V."/>
            <person name="Ament-Velasquez S.L."/>
            <person name="Kruys A."/>
            <person name="Hutchinson M.I."/>
            <person name="Powell A.J."/>
            <person name="Barry K."/>
            <person name="Miller A.N."/>
            <person name="Grigoriev I.V."/>
            <person name="Debuchy R."/>
            <person name="Gladieux P."/>
            <person name="Hiltunen Thoren M."/>
            <person name="Johannesson H."/>
        </authorList>
    </citation>
    <scope>NUCLEOTIDE SEQUENCE</scope>
    <source>
        <strain evidence="4">CBS 757.83</strain>
    </source>
</reference>
<dbReference type="PANTHER" id="PTHR10039">
    <property type="entry name" value="AMELOGENIN"/>
    <property type="match status" value="1"/>
</dbReference>
<proteinExistence type="predicted"/>
<reference evidence="4" key="2">
    <citation type="submission" date="2023-05" db="EMBL/GenBank/DDBJ databases">
        <authorList>
            <consortium name="Lawrence Berkeley National Laboratory"/>
            <person name="Steindorff A."/>
            <person name="Hensen N."/>
            <person name="Bonometti L."/>
            <person name="Westerberg I."/>
            <person name="Brannstrom I.O."/>
            <person name="Guillou S."/>
            <person name="Cros-Aarteil S."/>
            <person name="Calhoun S."/>
            <person name="Haridas S."/>
            <person name="Kuo A."/>
            <person name="Mondo S."/>
            <person name="Pangilinan J."/>
            <person name="Riley R."/>
            <person name="Labutti K."/>
            <person name="Andreopoulos B."/>
            <person name="Lipzen A."/>
            <person name="Chen C."/>
            <person name="Yanf M."/>
            <person name="Daum C."/>
            <person name="Ng V."/>
            <person name="Clum A."/>
            <person name="Ohm R."/>
            <person name="Martin F."/>
            <person name="Silar P."/>
            <person name="Natvig D."/>
            <person name="Lalanne C."/>
            <person name="Gautier V."/>
            <person name="Ament-Velasquez S.L."/>
            <person name="Kruys A."/>
            <person name="Hutchinson M.I."/>
            <person name="Powell A.J."/>
            <person name="Barry K."/>
            <person name="Miller A.N."/>
            <person name="Grigoriev I.V."/>
            <person name="Debuchy R."/>
            <person name="Gladieux P."/>
            <person name="Thoren M.H."/>
            <person name="Johannesson H."/>
        </authorList>
    </citation>
    <scope>NUCLEOTIDE SEQUENCE</scope>
    <source>
        <strain evidence="4">CBS 757.83</strain>
    </source>
</reference>
<evidence type="ECO:0000256" key="1">
    <source>
        <dbReference type="ARBA" id="ARBA00022737"/>
    </source>
</evidence>
<dbReference type="InterPro" id="IPR056884">
    <property type="entry name" value="NPHP3-like_N"/>
</dbReference>
<dbReference type="Proteomes" id="UP001305647">
    <property type="component" value="Unassembled WGS sequence"/>
</dbReference>
<keyword evidence="5" id="KW-1185">Reference proteome</keyword>
<dbReference type="InterPro" id="IPR056693">
    <property type="entry name" value="DUF7791"/>
</dbReference>
<evidence type="ECO:0000313" key="4">
    <source>
        <dbReference type="EMBL" id="KAK4098524.1"/>
    </source>
</evidence>
<evidence type="ECO:0000259" key="2">
    <source>
        <dbReference type="Pfam" id="PF24883"/>
    </source>
</evidence>
<sequence>MKFLTSHPRLRQHLSVWSPVDKLVVASYYFWNAGAGLQKSHEGLMRSLLHQCLGQRPDFLPRVCQRTWACLQMLELEARHSFPDWESEELVDCFRALVSQAGDGYRLVLFIDGLDELDGDHNKLIETTRATASGNTSRSVVMVQDLTRNDIQLYVRGRFEDLPAFKELESGDPDTAATLLRDTASRANGVFLWVAVVVRTLAEQLSAGDSPADLFAALSKLPQDLEGLYEVIRRQISSKYRPQSSEYFLLLLEAHQTPHTPNLSAVTFLLADEDEKSSFHCKFSTWAETRTSWMVDMMKRRLKSRTMGLLEISPNGTVGFLHLTVLEWLTRADNLANIRRDAPKGFTSSLELCKARTTELLNCYVDPGLHDLDFGRADTDKGIAENFWQSLLLSLRRADTDTDKAESFWRSLLLCLRHAAHAAGCDAQSDGRLSLGINKIQIKQLPQATVNLGDSDLIRDLSQTSDWTSYPHPFVRLAGKFAILPFVKAEIDEKVLRDGGVDLYELLRDVLFGHLNWTPLLRESERRPSLGSVRPVREALVPSVYRTRVMLVSYLLQAAPPNQQTRNAMVKLLEGDLPLKKTKYVASSQHFWFISYVESLLRKELVLPMWVWRHFKWLCVALTWMAGKDEYLGLMMSGYAWYGITLSM</sequence>
<dbReference type="Pfam" id="PF25053">
    <property type="entry name" value="DUF7791"/>
    <property type="match status" value="1"/>
</dbReference>